<proteinExistence type="predicted"/>
<reference evidence="1 2" key="1">
    <citation type="submission" date="2009-05" db="EMBL/GenBank/DDBJ databases">
        <authorList>
            <person name="Setubal J.C."/>
            <person name="Boyle S."/>
            <person name="Crasta O.R."/>
            <person name="Gillespie J.J."/>
            <person name="Kenyon R.W."/>
            <person name="Lu J."/>
            <person name="Mane S."/>
            <person name="Nagrani S."/>
            <person name="Shallom J.M."/>
            <person name="Shallom S."/>
            <person name="Shukla M."/>
            <person name="Snyder E.E."/>
            <person name="Sobral B.W."/>
            <person name="Wattam A.R."/>
            <person name="Will R."/>
            <person name="Williams K."/>
            <person name="Yoo H."/>
            <person name="Munk C."/>
            <person name="Tapia R."/>
            <person name="Green L."/>
            <person name="Rogers Y."/>
            <person name="Detter J.C."/>
            <person name="Bruce D."/>
            <person name="Brettin T.S."/>
            <person name="Tsolis R."/>
        </authorList>
    </citation>
    <scope>NUCLEOTIDE SEQUENCE [LARGE SCALE GENOMIC DNA]</scope>
    <source>
        <strain evidence="1 2">LMG 3301</strain>
    </source>
</reference>
<evidence type="ECO:0000313" key="1">
    <source>
        <dbReference type="EMBL" id="EEQ94254.1"/>
    </source>
</evidence>
<name>C4WPE5_9HYPH</name>
<dbReference type="EMBL" id="ACQA01000002">
    <property type="protein sequence ID" value="EEQ94254.1"/>
    <property type="molecule type" value="Genomic_DNA"/>
</dbReference>
<protein>
    <submittedName>
        <fullName evidence="1">Uncharacterized protein</fullName>
    </submittedName>
</protein>
<organism evidence="1 2">
    <name type="scientific">Brucella intermedia LMG 3301</name>
    <dbReference type="NCBI Taxonomy" id="641118"/>
    <lineage>
        <taxon>Bacteria</taxon>
        <taxon>Pseudomonadati</taxon>
        <taxon>Pseudomonadota</taxon>
        <taxon>Alphaproteobacteria</taxon>
        <taxon>Hyphomicrobiales</taxon>
        <taxon>Brucellaceae</taxon>
        <taxon>Brucella/Ochrobactrum group</taxon>
        <taxon>Brucella</taxon>
    </lineage>
</organism>
<dbReference type="HOGENOM" id="CLU_3366147_0_0_5"/>
<comment type="caution">
    <text evidence="1">The sequence shown here is derived from an EMBL/GenBank/DDBJ whole genome shotgun (WGS) entry which is preliminary data.</text>
</comment>
<dbReference type="Proteomes" id="UP000004386">
    <property type="component" value="Unassembled WGS sequence"/>
</dbReference>
<gene>
    <name evidence="1" type="ORF">OINT_2001478</name>
</gene>
<dbReference type="AlphaFoldDB" id="C4WPE5"/>
<accession>C4WPE5</accession>
<sequence>MILSCNSVQAIVSMTDNLIGQLELTDIEDAYRTDD</sequence>
<evidence type="ECO:0000313" key="2">
    <source>
        <dbReference type="Proteomes" id="UP000004386"/>
    </source>
</evidence>